<dbReference type="EMBL" id="JAHMHR010000051">
    <property type="protein sequence ID" value="KAK1671022.1"/>
    <property type="molecule type" value="Genomic_DNA"/>
</dbReference>
<dbReference type="AlphaFoldDB" id="A0AAJ0AC19"/>
<name>A0AAJ0AC19_9PEZI</name>
<evidence type="ECO:0000256" key="1">
    <source>
        <dbReference type="SAM" id="SignalP"/>
    </source>
</evidence>
<reference evidence="2" key="1">
    <citation type="submission" date="2021-06" db="EMBL/GenBank/DDBJ databases">
        <title>Comparative genomics, transcriptomics and evolutionary studies reveal genomic signatures of adaptation to plant cell wall in hemibiotrophic fungi.</title>
        <authorList>
            <consortium name="DOE Joint Genome Institute"/>
            <person name="Baroncelli R."/>
            <person name="Diaz J.F."/>
            <person name="Benocci T."/>
            <person name="Peng M."/>
            <person name="Battaglia E."/>
            <person name="Haridas S."/>
            <person name="Andreopoulos W."/>
            <person name="Labutti K."/>
            <person name="Pangilinan J."/>
            <person name="Floch G.L."/>
            <person name="Makela M.R."/>
            <person name="Henrissat B."/>
            <person name="Grigoriev I.V."/>
            <person name="Crouch J.A."/>
            <person name="De Vries R.P."/>
            <person name="Sukno S.A."/>
            <person name="Thon M.R."/>
        </authorList>
    </citation>
    <scope>NUCLEOTIDE SEQUENCE</scope>
    <source>
        <strain evidence="2">CBS 193.32</strain>
    </source>
</reference>
<evidence type="ECO:0000313" key="3">
    <source>
        <dbReference type="Proteomes" id="UP001224890"/>
    </source>
</evidence>
<evidence type="ECO:0008006" key="4">
    <source>
        <dbReference type="Google" id="ProtNLM"/>
    </source>
</evidence>
<keyword evidence="3" id="KW-1185">Reference proteome</keyword>
<organism evidence="2 3">
    <name type="scientific">Colletotrichum godetiae</name>
    <dbReference type="NCBI Taxonomy" id="1209918"/>
    <lineage>
        <taxon>Eukaryota</taxon>
        <taxon>Fungi</taxon>
        <taxon>Dikarya</taxon>
        <taxon>Ascomycota</taxon>
        <taxon>Pezizomycotina</taxon>
        <taxon>Sordariomycetes</taxon>
        <taxon>Hypocreomycetidae</taxon>
        <taxon>Glomerellales</taxon>
        <taxon>Glomerellaceae</taxon>
        <taxon>Colletotrichum</taxon>
        <taxon>Colletotrichum acutatum species complex</taxon>
    </lineage>
</organism>
<feature type="chain" id="PRO_5042538830" description="Secreted protein" evidence="1">
    <location>
        <begin position="33"/>
        <end position="128"/>
    </location>
</feature>
<dbReference type="RefSeq" id="XP_060425025.1">
    <property type="nucleotide sequence ID" value="XM_060566771.1"/>
</dbReference>
<feature type="signal peptide" evidence="1">
    <location>
        <begin position="1"/>
        <end position="32"/>
    </location>
</feature>
<sequence>MARAAHSDPENVGRMIFLLLHLLLCIEGPVSCRLVSRVRSRCIDTADCRSRPRILPSELDSAGWRCIESFCRSVTRRSYTELESGGSDGDLGLLRRGLDARRARFKGPLRIFGKPSESSLLYRQSSLS</sequence>
<accession>A0AAJ0AC19</accession>
<keyword evidence="1" id="KW-0732">Signal</keyword>
<comment type="caution">
    <text evidence="2">The sequence shown here is derived from an EMBL/GenBank/DDBJ whole genome shotgun (WGS) entry which is preliminary data.</text>
</comment>
<dbReference type="GeneID" id="85451297"/>
<proteinExistence type="predicted"/>
<gene>
    <name evidence="2" type="ORF">BDP55DRAFT_321308</name>
</gene>
<evidence type="ECO:0000313" key="2">
    <source>
        <dbReference type="EMBL" id="KAK1671022.1"/>
    </source>
</evidence>
<protein>
    <recommendedName>
        <fullName evidence="4">Secreted protein</fullName>
    </recommendedName>
</protein>
<dbReference type="Proteomes" id="UP001224890">
    <property type="component" value="Unassembled WGS sequence"/>
</dbReference>